<keyword evidence="6" id="KW-0548">Nucleotidyltransferase</keyword>
<feature type="region of interest" description="Disordered" evidence="3">
    <location>
        <begin position="1169"/>
        <end position="1322"/>
    </location>
</feature>
<dbReference type="Gene3D" id="1.10.1410.10">
    <property type="match status" value="1"/>
</dbReference>
<feature type="region of interest" description="Disordered" evidence="3">
    <location>
        <begin position="1336"/>
        <end position="1391"/>
    </location>
</feature>
<feature type="compositionally biased region" description="Polar residues" evidence="3">
    <location>
        <begin position="1238"/>
        <end position="1251"/>
    </location>
</feature>
<protein>
    <submittedName>
        <fullName evidence="6">Non-canonical poly(A) RNA polymerase PAPD5/7</fullName>
        <ecNumber evidence="6">2.7.7.19</ecNumber>
    </submittedName>
</protein>
<dbReference type="PANTHER" id="PTHR23092:SF15">
    <property type="entry name" value="INACTIVE NON-CANONICAL POLY(A) RNA POLYMERASE PROTEIN TRF4-2-RELATED"/>
    <property type="match status" value="1"/>
</dbReference>
<feature type="compositionally biased region" description="Basic and acidic residues" evidence="3">
    <location>
        <begin position="1221"/>
        <end position="1235"/>
    </location>
</feature>
<feature type="region of interest" description="Disordered" evidence="3">
    <location>
        <begin position="856"/>
        <end position="892"/>
    </location>
</feature>
<feature type="compositionally biased region" description="Low complexity" evidence="3">
    <location>
        <begin position="742"/>
        <end position="765"/>
    </location>
</feature>
<dbReference type="EMBL" id="JARBJD010000303">
    <property type="protein sequence ID" value="KAK2944339.1"/>
    <property type="molecule type" value="Genomic_DNA"/>
</dbReference>
<dbReference type="SUPFAM" id="SSF81631">
    <property type="entry name" value="PAP/OAS1 substrate-binding domain"/>
    <property type="match status" value="1"/>
</dbReference>
<sequence>MIHTPSFFNLGQASKGICLPGTPLHSFSQVIHIQRANAQIRTSSEFFSNQDEVAHRFALVFRENDDEMFSRHSHSTDGISIHLEPAQYKTILNRYTWALEHVNEYVLCEDPLDALSAEILDFTQFMSPTLAEYLFRRQIVDRISGIVHSISKKGEVHVYGSCSTGLFLPQADIDLTILGLPNGLPSFFVRQPISLDVPSLSFSSTLSMKQPSQILNPGGLTLSGVNLFHLTASNLPYASLHPQFQMICGQNATMTLHQLHGKILSEASTSETLFLPNAKVPVLKHIDKSSRWNIDISLNGMNGIINSFIVRDFLYADHKPHPAAQIPLNIPEISTDADGSIIFVPQAKHISSDISDSPTMVSDVLLGTNSHIQEERNMKRRKTKGYSTKELYKHIRPLIIVLKSYLMKERLSETYHGGMGSYLLSLLVISHLQMFKRNYQSAQNSPQDPFPSSEAPSLGRLLITFFHLYGLQFDYLRNGISIRNNGFYFNKEEWREGIFNPALPSPANSARPTTDFFPERTTSRTGTPISRNGAETPTSIVTLGSYLGNEKENRLCVEDPQRPDFDVGRGCFQFVEVRAAFERAYLALSTGFVLHRRVWECIGEERKKRKERGIGRKDDSREEEKTEKNTKEQEEEGMRESQDNSVIDMVTTPPPTKSFTTHSFNIASKSPSLTDWQVSGSERVSLDVQLRPTLLGRILQVDVKFRDWRDKLNTTLMKKMKAEWLQNEDSLEERMEDVHANPIPKSTSSLSISTVPVSPSPTHLSSPPPAPSPIPSSFTSYLDSLIVSIQNSQFEWELQNADVLFADFFVSCTAAPSVLPQCFISNSIGVSEARPVLTPQEAFDELRGVRDEMIEMEAREDEEEERKREKRKKGRVLDDEESDPISDQTANHFTSYVPRFSTSPNPYSLLNSSPHPLPPSFAASHSPNSFTTGLAPSAPLPAHSFSSLLLVKHPVLSPLLSTLITNSANVVQQAPSTSHTPTLPRSRTPTTEPPISTTPTFSYPLHFMSQFSPSMERKQPPVKSVLNPATQPFRPRMSVKKEEGKKVVKEEKSPEKEKKQKEDELKSKEAEQKLDETRSALQPLEPEQTSHFTPLKPKAQPSISPTLQPQPYRPGDAHVPTSPSEPTPKQHMTPIAKPSPQMIPFDSSQPFFTDQDSILATALSHHSPTLFAPPSDRPELPLFSLEERNQTSPVPGTSPTPSPTPGFPLTSLAPQLYSQDDTPKAERMSGKEKMEQVVTIQKNAKLTQTEQASKEHASTVSEDGLAQSVTPDRTSTPEQDSNQQETSPLEFDRQISMRLSRTAEGSSEVKVRIEIEETSAFSSLEEMQAAILREMEGTGFEGDFEIEFAEEEEEESEDAAGDGRDGEEGEERQEGTEGQEDVDSTKKSDMP</sequence>
<feature type="compositionally biased region" description="Polar residues" evidence="3">
    <location>
        <begin position="1267"/>
        <end position="1287"/>
    </location>
</feature>
<dbReference type="GO" id="GO:1990817">
    <property type="term" value="F:poly(A) RNA polymerase activity"/>
    <property type="evidence" value="ECO:0007669"/>
    <property type="project" value="UniProtKB-EC"/>
</dbReference>
<gene>
    <name evidence="6" type="ORF">BLNAU_20733</name>
</gene>
<feature type="region of interest" description="Disordered" evidence="3">
    <location>
        <begin position="609"/>
        <end position="648"/>
    </location>
</feature>
<keyword evidence="7" id="KW-1185">Reference proteome</keyword>
<dbReference type="InterPro" id="IPR043519">
    <property type="entry name" value="NT_sf"/>
</dbReference>
<organism evidence="6 7">
    <name type="scientific">Blattamonas nauphoetae</name>
    <dbReference type="NCBI Taxonomy" id="2049346"/>
    <lineage>
        <taxon>Eukaryota</taxon>
        <taxon>Metamonada</taxon>
        <taxon>Preaxostyla</taxon>
        <taxon>Oxymonadida</taxon>
        <taxon>Blattamonas</taxon>
    </lineage>
</organism>
<dbReference type="CDD" id="cd05402">
    <property type="entry name" value="NT_PAP_TUTase"/>
    <property type="match status" value="1"/>
</dbReference>
<dbReference type="PANTHER" id="PTHR23092">
    <property type="entry name" value="POLY(A) RNA POLYMERASE"/>
    <property type="match status" value="1"/>
</dbReference>
<keyword evidence="2" id="KW-0460">Magnesium</keyword>
<evidence type="ECO:0000256" key="2">
    <source>
        <dbReference type="ARBA" id="ARBA00022842"/>
    </source>
</evidence>
<dbReference type="InterPro" id="IPR045862">
    <property type="entry name" value="Trf4-like"/>
</dbReference>
<dbReference type="InterPro" id="IPR002058">
    <property type="entry name" value="PAP_assoc"/>
</dbReference>
<keyword evidence="6" id="KW-0808">Transferase</keyword>
<reference evidence="6 7" key="1">
    <citation type="journal article" date="2022" name="bioRxiv">
        <title>Genomics of Preaxostyla Flagellates Illuminates Evolutionary Transitions and the Path Towards Mitochondrial Loss.</title>
        <authorList>
            <person name="Novak L.V.F."/>
            <person name="Treitli S.C."/>
            <person name="Pyrih J."/>
            <person name="Halakuc P."/>
            <person name="Pipaliya S.V."/>
            <person name="Vacek V."/>
            <person name="Brzon O."/>
            <person name="Soukal P."/>
            <person name="Eme L."/>
            <person name="Dacks J.B."/>
            <person name="Karnkowska A."/>
            <person name="Elias M."/>
            <person name="Hampl V."/>
        </authorList>
    </citation>
    <scope>NUCLEOTIDE SEQUENCE [LARGE SCALE GENOMIC DNA]</scope>
    <source>
        <strain evidence="6">NAU3</strain>
        <tissue evidence="6">Gut</tissue>
    </source>
</reference>
<evidence type="ECO:0000256" key="3">
    <source>
        <dbReference type="SAM" id="MobiDB-lite"/>
    </source>
</evidence>
<proteinExistence type="predicted"/>
<feature type="compositionally biased region" description="Pro residues" evidence="3">
    <location>
        <begin position="1196"/>
        <end position="1206"/>
    </location>
</feature>
<dbReference type="EC" id="2.7.7.19" evidence="6"/>
<evidence type="ECO:0000259" key="4">
    <source>
        <dbReference type="Pfam" id="PF03828"/>
    </source>
</evidence>
<dbReference type="Proteomes" id="UP001281761">
    <property type="component" value="Unassembled WGS sequence"/>
</dbReference>
<feature type="region of interest" description="Disordered" evidence="3">
    <location>
        <begin position="972"/>
        <end position="1151"/>
    </location>
</feature>
<feature type="compositionally biased region" description="Low complexity" evidence="3">
    <location>
        <begin position="975"/>
        <end position="1002"/>
    </location>
</feature>
<feature type="compositionally biased region" description="Basic and acidic residues" evidence="3">
    <location>
        <begin position="609"/>
        <end position="642"/>
    </location>
</feature>
<feature type="domain" description="Poly(A) RNA polymerase mitochondrial-like central palm" evidence="5">
    <location>
        <begin position="115"/>
        <end position="310"/>
    </location>
</feature>
<evidence type="ECO:0000259" key="5">
    <source>
        <dbReference type="Pfam" id="PF22600"/>
    </source>
</evidence>
<feature type="compositionally biased region" description="Acidic residues" evidence="3">
    <location>
        <begin position="1342"/>
        <end position="1360"/>
    </location>
</feature>
<feature type="region of interest" description="Disordered" evidence="3">
    <location>
        <begin position="509"/>
        <end position="535"/>
    </location>
</feature>
<dbReference type="SUPFAM" id="SSF81301">
    <property type="entry name" value="Nucleotidyltransferase"/>
    <property type="match status" value="1"/>
</dbReference>
<keyword evidence="1" id="KW-0479">Metal-binding</keyword>
<feature type="compositionally biased region" description="Polar residues" evidence="3">
    <location>
        <begin position="523"/>
        <end position="535"/>
    </location>
</feature>
<dbReference type="Pfam" id="PF22600">
    <property type="entry name" value="MTPAP-like_central"/>
    <property type="match status" value="1"/>
</dbReference>
<feature type="domain" description="PAP-associated" evidence="4">
    <location>
        <begin position="457"/>
        <end position="495"/>
    </location>
</feature>
<dbReference type="Gene3D" id="3.30.460.10">
    <property type="entry name" value="Beta Polymerase, domain 2"/>
    <property type="match status" value="2"/>
</dbReference>
<dbReference type="InterPro" id="IPR054708">
    <property type="entry name" value="MTPAP-like_central"/>
</dbReference>
<feature type="compositionally biased region" description="Acidic residues" evidence="3">
    <location>
        <begin position="1367"/>
        <end position="1382"/>
    </location>
</feature>
<dbReference type="Pfam" id="PF03828">
    <property type="entry name" value="PAP_assoc"/>
    <property type="match status" value="1"/>
</dbReference>
<comment type="caution">
    <text evidence="6">The sequence shown here is derived from an EMBL/GenBank/DDBJ whole genome shotgun (WGS) entry which is preliminary data.</text>
</comment>
<feature type="compositionally biased region" description="Basic and acidic residues" evidence="3">
    <location>
        <begin position="1039"/>
        <end position="1078"/>
    </location>
</feature>
<evidence type="ECO:0000256" key="1">
    <source>
        <dbReference type="ARBA" id="ARBA00022723"/>
    </source>
</evidence>
<accession>A0ABQ9WXV8</accession>
<feature type="region of interest" description="Disordered" evidence="3">
    <location>
        <begin position="740"/>
        <end position="773"/>
    </location>
</feature>
<evidence type="ECO:0000313" key="6">
    <source>
        <dbReference type="EMBL" id="KAK2944339.1"/>
    </source>
</evidence>
<evidence type="ECO:0000313" key="7">
    <source>
        <dbReference type="Proteomes" id="UP001281761"/>
    </source>
</evidence>
<name>A0ABQ9WXV8_9EUKA</name>